<evidence type="ECO:0000313" key="2">
    <source>
        <dbReference type="EMBL" id="CAK0836068.1"/>
    </source>
</evidence>
<comment type="caution">
    <text evidence="2">The sequence shown here is derived from an EMBL/GenBank/DDBJ whole genome shotgun (WGS) entry which is preliminary data.</text>
</comment>
<organism evidence="2 3">
    <name type="scientific">Prorocentrum cordatum</name>
    <dbReference type="NCBI Taxonomy" id="2364126"/>
    <lineage>
        <taxon>Eukaryota</taxon>
        <taxon>Sar</taxon>
        <taxon>Alveolata</taxon>
        <taxon>Dinophyceae</taxon>
        <taxon>Prorocentrales</taxon>
        <taxon>Prorocentraceae</taxon>
        <taxon>Prorocentrum</taxon>
    </lineage>
</organism>
<dbReference type="EMBL" id="CAUYUJ010013348">
    <property type="protein sequence ID" value="CAK0836068.1"/>
    <property type="molecule type" value="Genomic_DNA"/>
</dbReference>
<feature type="region of interest" description="Disordered" evidence="1">
    <location>
        <begin position="662"/>
        <end position="691"/>
    </location>
</feature>
<keyword evidence="3" id="KW-1185">Reference proteome</keyword>
<feature type="region of interest" description="Disordered" evidence="1">
    <location>
        <begin position="185"/>
        <end position="289"/>
    </location>
</feature>
<reference evidence="2" key="1">
    <citation type="submission" date="2023-10" db="EMBL/GenBank/DDBJ databases">
        <authorList>
            <person name="Chen Y."/>
            <person name="Shah S."/>
            <person name="Dougan E. K."/>
            <person name="Thang M."/>
            <person name="Chan C."/>
        </authorList>
    </citation>
    <scope>NUCLEOTIDE SEQUENCE [LARGE SCALE GENOMIC DNA]</scope>
</reference>
<accession>A0ABN9SUK4</accession>
<proteinExistence type="predicted"/>
<evidence type="ECO:0000256" key="1">
    <source>
        <dbReference type="SAM" id="MobiDB-lite"/>
    </source>
</evidence>
<gene>
    <name evidence="2" type="ORF">PCOR1329_LOCUS32683</name>
</gene>
<protein>
    <submittedName>
        <fullName evidence="2">Uncharacterized protein</fullName>
    </submittedName>
</protein>
<name>A0ABN9SUK4_9DINO</name>
<dbReference type="Proteomes" id="UP001189429">
    <property type="component" value="Unassembled WGS sequence"/>
</dbReference>
<sequence length="691" mass="75741">MDQARNNVAYVREQLIVARAARCEFTSAGQHRRLGRCERAGGVWKELWRRACCGQRLAAEGDAELGAVETNKAKNSMMRRGGFAPVQWVFGRDVRIPGSLVDPLEASRLETHEAILPPGGAMAKQAARRDAARKAYIEVGNDCRMSIWFNCRGWQNLAAPEQLRSATPEDIIAWNIPRGAAVEAGAEHRARATNADARWRPTFPDETEESEELADAEDKLSEKSGAPIAAAPVPETGPTTMGIDDESELEDKHPNGQEGPDANAPDDKGPIADTEGESSTGEAKMRPLLPSEARDRLWIRFLTERSEEIEMARAAKAEGTPVSKTLEKQLGKNPKRLKGALDETKKKKSNKWCHCDAVEILTAKQVRELPRHVQAVPARFALTDNSEAMRADENKPPVKLKARLVVLGNLEKDSNYRRDAPTGSLLAQHMAVAWAASGGHRDGPARVVRNMDAKSAYLQGDVIDRELYLRPPSGGMFGVSLPEGSLLRANVPIYGSGDAARGWWKKDEVLNIQHCGNMIEQSSDGTVENGQKGSYFAEAVDWQNARVFVSTASARANVQDVVLQIGACSQPAKRVVGVMTPLDENGNTDKRVGIELAALNQLLARGGDELRWVDTSVMLADPLTKGDALDDQVLQRVLYSSEYNNNANTEMKEFRNRKAAMRRDLKVRRKADSVGVGTKQHAGPGEEQEAT</sequence>
<evidence type="ECO:0000313" key="3">
    <source>
        <dbReference type="Proteomes" id="UP001189429"/>
    </source>
</evidence>
<feature type="compositionally biased region" description="Acidic residues" evidence="1">
    <location>
        <begin position="205"/>
        <end position="215"/>
    </location>
</feature>